<protein>
    <submittedName>
        <fullName evidence="2">Uncharacterized protein</fullName>
    </submittedName>
</protein>
<keyword evidence="3" id="KW-1185">Reference proteome</keyword>
<feature type="compositionally biased region" description="Basic and acidic residues" evidence="1">
    <location>
        <begin position="238"/>
        <end position="251"/>
    </location>
</feature>
<name>A0A9P6KR82_9PLEO</name>
<comment type="caution">
    <text evidence="2">The sequence shown here is derived from an EMBL/GenBank/DDBJ whole genome shotgun (WGS) entry which is preliminary data.</text>
</comment>
<feature type="region of interest" description="Disordered" evidence="1">
    <location>
        <begin position="212"/>
        <end position="251"/>
    </location>
</feature>
<dbReference type="Proteomes" id="UP000756921">
    <property type="component" value="Unassembled WGS sequence"/>
</dbReference>
<dbReference type="EMBL" id="WJXW01000005">
    <property type="protein sequence ID" value="KAF9735865.1"/>
    <property type="molecule type" value="Genomic_DNA"/>
</dbReference>
<evidence type="ECO:0000313" key="3">
    <source>
        <dbReference type="Proteomes" id="UP000756921"/>
    </source>
</evidence>
<evidence type="ECO:0000256" key="1">
    <source>
        <dbReference type="SAM" id="MobiDB-lite"/>
    </source>
</evidence>
<evidence type="ECO:0000313" key="2">
    <source>
        <dbReference type="EMBL" id="KAF9735865.1"/>
    </source>
</evidence>
<dbReference type="AlphaFoldDB" id="A0A9P6KR82"/>
<proteinExistence type="predicted"/>
<sequence>MSLRVNSARNHVSDEAYLLNTDFVGVHFKVLLLFRFTPSLASVSLHQQSTQSLANSRQYVLTTVTYPPTSRTIIIVTYSLICATITIKSTHLRTVYYDHHMTYSPIRSMVINATYPPPDTPGSHGSHGHNDLRILNSRNRRVRTTVPSSVSAYNPHAINRNVTYTNRKTHTHSRIFFFIRVQEPRYSFPFLLPFLSSPLSVPLAQRRGSFSDFHSTPAPALPLDEPPTPSTIVGTKEAPPKSNEETQRHEE</sequence>
<gene>
    <name evidence="2" type="ORF">PMIN01_05780</name>
</gene>
<organism evidence="2 3">
    <name type="scientific">Paraphaeosphaeria minitans</name>
    <dbReference type="NCBI Taxonomy" id="565426"/>
    <lineage>
        <taxon>Eukaryota</taxon>
        <taxon>Fungi</taxon>
        <taxon>Dikarya</taxon>
        <taxon>Ascomycota</taxon>
        <taxon>Pezizomycotina</taxon>
        <taxon>Dothideomycetes</taxon>
        <taxon>Pleosporomycetidae</taxon>
        <taxon>Pleosporales</taxon>
        <taxon>Massarineae</taxon>
        <taxon>Didymosphaeriaceae</taxon>
        <taxon>Paraphaeosphaeria</taxon>
    </lineage>
</organism>
<reference evidence="2" key="1">
    <citation type="journal article" date="2020" name="Mol. Plant Microbe Interact.">
        <title>Genome Sequence of the Biocontrol Agent Coniothyrium minitans strain Conio (IMI 134523).</title>
        <authorList>
            <person name="Patel D."/>
            <person name="Shittu T.A."/>
            <person name="Baroncelli R."/>
            <person name="Muthumeenakshi S."/>
            <person name="Osborne T.H."/>
            <person name="Janganan T.K."/>
            <person name="Sreenivasaprasad S."/>
        </authorList>
    </citation>
    <scope>NUCLEOTIDE SEQUENCE</scope>
    <source>
        <strain evidence="2">Conio</strain>
    </source>
</reference>
<accession>A0A9P6KR82</accession>